<gene>
    <name evidence="8" type="ORF">POL58_12460</name>
</gene>
<organism evidence="8 9">
    <name type="scientific">Nannocystis radixulma</name>
    <dbReference type="NCBI Taxonomy" id="2995305"/>
    <lineage>
        <taxon>Bacteria</taxon>
        <taxon>Pseudomonadati</taxon>
        <taxon>Myxococcota</taxon>
        <taxon>Polyangia</taxon>
        <taxon>Nannocystales</taxon>
        <taxon>Nannocystaceae</taxon>
        <taxon>Nannocystis</taxon>
    </lineage>
</organism>
<dbReference type="RefSeq" id="WP_271997802.1">
    <property type="nucleotide sequence ID" value="NZ_JAQNDN010000004.1"/>
</dbReference>
<evidence type="ECO:0000313" key="9">
    <source>
        <dbReference type="Proteomes" id="UP001217838"/>
    </source>
</evidence>
<evidence type="ECO:0000256" key="5">
    <source>
        <dbReference type="ARBA" id="ARBA00023163"/>
    </source>
</evidence>
<protein>
    <submittedName>
        <fullName evidence="8">TetR/AcrR family transcriptional regulator C-terminal domain-containing protein</fullName>
    </submittedName>
</protein>
<name>A0ABT5B4G1_9BACT</name>
<dbReference type="InterPro" id="IPR050109">
    <property type="entry name" value="HTH-type_TetR-like_transc_reg"/>
</dbReference>
<dbReference type="PANTHER" id="PTHR30055">
    <property type="entry name" value="HTH-TYPE TRANSCRIPTIONAL REGULATOR RUTR"/>
    <property type="match status" value="1"/>
</dbReference>
<evidence type="ECO:0000256" key="4">
    <source>
        <dbReference type="ARBA" id="ARBA00023125"/>
    </source>
</evidence>
<dbReference type="Proteomes" id="UP001217838">
    <property type="component" value="Unassembled WGS sequence"/>
</dbReference>
<dbReference type="Pfam" id="PF00440">
    <property type="entry name" value="TetR_N"/>
    <property type="match status" value="1"/>
</dbReference>
<dbReference type="InterPro" id="IPR009057">
    <property type="entry name" value="Homeodomain-like_sf"/>
</dbReference>
<dbReference type="PANTHER" id="PTHR30055:SF151">
    <property type="entry name" value="TRANSCRIPTIONAL REGULATORY PROTEIN"/>
    <property type="match status" value="1"/>
</dbReference>
<keyword evidence="9" id="KW-1185">Reference proteome</keyword>
<keyword evidence="3" id="KW-0805">Transcription regulation</keyword>
<dbReference type="EMBL" id="JAQNDN010000004">
    <property type="protein sequence ID" value="MDC0668560.1"/>
    <property type="molecule type" value="Genomic_DNA"/>
</dbReference>
<evidence type="ECO:0000256" key="3">
    <source>
        <dbReference type="ARBA" id="ARBA00023015"/>
    </source>
</evidence>
<dbReference type="SUPFAM" id="SSF48498">
    <property type="entry name" value="Tetracyclin repressor-like, C-terminal domain"/>
    <property type="match status" value="1"/>
</dbReference>
<accession>A0ABT5B4G1</accession>
<dbReference type="InterPro" id="IPR036271">
    <property type="entry name" value="Tet_transcr_reg_TetR-rel_C_sf"/>
</dbReference>
<dbReference type="InterPro" id="IPR001647">
    <property type="entry name" value="HTH_TetR"/>
</dbReference>
<reference evidence="8 9" key="1">
    <citation type="submission" date="2022-11" db="EMBL/GenBank/DDBJ databases">
        <title>Minimal conservation of predation-associated metabolite biosynthetic gene clusters underscores biosynthetic potential of Myxococcota including descriptions for ten novel species: Archangium lansinium sp. nov., Myxococcus landrumus sp. nov., Nannocystis bai.</title>
        <authorList>
            <person name="Ahearne A."/>
            <person name="Stevens C."/>
            <person name="Dowd S."/>
        </authorList>
    </citation>
    <scope>NUCLEOTIDE SEQUENCE [LARGE SCALE GENOMIC DNA]</scope>
    <source>
        <strain evidence="8 9">NCELM</strain>
    </source>
</reference>
<comment type="caution">
    <text evidence="8">The sequence shown here is derived from an EMBL/GenBank/DDBJ whole genome shotgun (WGS) entry which is preliminary data.</text>
</comment>
<sequence>MSSDDISGRGDPRKTLELLWGRAPRASRGPKARLSVTDVVAAAIALVDAEGLAALTTRRVAEDLGVSPMSLYTYVPGKPELIDLMLDALMGEIRAPSGATWRERLADVARQNWALVLRHPWMIEVVTHRPVLGPNSIAKYHLELSALEGIGLDDLEMDRALTLVLDYVAGAVRGAARERTVKERTGMTDREWWAQVGPFLAEVFDAERFPIAARVGQVAGEAYGAHDPAGAFAFGLERVLDGLELLVARKPRRPAS</sequence>
<dbReference type="Gene3D" id="1.10.10.60">
    <property type="entry name" value="Homeodomain-like"/>
    <property type="match status" value="1"/>
</dbReference>
<evidence type="ECO:0000256" key="6">
    <source>
        <dbReference type="PROSITE-ProRule" id="PRU00335"/>
    </source>
</evidence>
<dbReference type="PRINTS" id="PR00400">
    <property type="entry name" value="TETREPRESSOR"/>
</dbReference>
<evidence type="ECO:0000256" key="2">
    <source>
        <dbReference type="ARBA" id="ARBA00022491"/>
    </source>
</evidence>
<evidence type="ECO:0000256" key="1">
    <source>
        <dbReference type="ARBA" id="ARBA00002856"/>
    </source>
</evidence>
<evidence type="ECO:0000313" key="8">
    <source>
        <dbReference type="EMBL" id="MDC0668560.1"/>
    </source>
</evidence>
<dbReference type="Pfam" id="PF02909">
    <property type="entry name" value="TetR_C_1"/>
    <property type="match status" value="1"/>
</dbReference>
<feature type="DNA-binding region" description="H-T-H motif" evidence="6">
    <location>
        <begin position="56"/>
        <end position="75"/>
    </location>
</feature>
<keyword evidence="4 6" id="KW-0238">DNA-binding</keyword>
<keyword evidence="2" id="KW-0678">Repressor</keyword>
<proteinExistence type="predicted"/>
<dbReference type="InterPro" id="IPR004111">
    <property type="entry name" value="Repressor_TetR_C"/>
</dbReference>
<feature type="domain" description="HTH tetR-type" evidence="7">
    <location>
        <begin position="33"/>
        <end position="93"/>
    </location>
</feature>
<dbReference type="PROSITE" id="PS50977">
    <property type="entry name" value="HTH_TETR_2"/>
    <property type="match status" value="1"/>
</dbReference>
<comment type="function">
    <text evidence="1">TetR is the repressor of the tetracycline resistance element; its N-terminal region forms a helix-turn-helix structure and binds DNA. Binding of tetracycline to TetR reduces the repressor affinity for the tetracycline resistance gene (tetA) promoter operator sites.</text>
</comment>
<evidence type="ECO:0000259" key="7">
    <source>
        <dbReference type="PROSITE" id="PS50977"/>
    </source>
</evidence>
<dbReference type="InterPro" id="IPR003012">
    <property type="entry name" value="Tet_transcr_reg_TetR"/>
</dbReference>
<keyword evidence="5" id="KW-0804">Transcription</keyword>
<dbReference type="Gene3D" id="1.10.357.10">
    <property type="entry name" value="Tetracycline Repressor, domain 2"/>
    <property type="match status" value="1"/>
</dbReference>
<dbReference type="SUPFAM" id="SSF46689">
    <property type="entry name" value="Homeodomain-like"/>
    <property type="match status" value="1"/>
</dbReference>